<keyword evidence="7" id="KW-1185">Reference proteome</keyword>
<dbReference type="PROSITE" id="PS00041">
    <property type="entry name" value="HTH_ARAC_FAMILY_1"/>
    <property type="match status" value="1"/>
</dbReference>
<comment type="caution">
    <text evidence="6">The sequence shown here is derived from an EMBL/GenBank/DDBJ whole genome shotgun (WGS) entry which is preliminary data.</text>
</comment>
<feature type="compositionally biased region" description="Acidic residues" evidence="4">
    <location>
        <begin position="1"/>
        <end position="17"/>
    </location>
</feature>
<protein>
    <submittedName>
        <fullName evidence="6">AraC family transcriptional regulator</fullName>
    </submittedName>
</protein>
<dbReference type="Gene3D" id="1.10.10.60">
    <property type="entry name" value="Homeodomain-like"/>
    <property type="match status" value="2"/>
</dbReference>
<organism evidence="6 7">
    <name type="scientific">Cohnella rhizosphaerae</name>
    <dbReference type="NCBI Taxonomy" id="1457232"/>
    <lineage>
        <taxon>Bacteria</taxon>
        <taxon>Bacillati</taxon>
        <taxon>Bacillota</taxon>
        <taxon>Bacilli</taxon>
        <taxon>Bacillales</taxon>
        <taxon>Paenibacillaceae</taxon>
        <taxon>Cohnella</taxon>
    </lineage>
</organism>
<dbReference type="EMBL" id="JAPDIA010000003">
    <property type="protein sequence ID" value="MDG0809953.1"/>
    <property type="molecule type" value="Genomic_DNA"/>
</dbReference>
<sequence length="130" mass="15173">MAFVEQEEQEEQDDEAGESAPDPLRPRRYSESIMQWIESHYSEDFGLERLADDLHLSKSYVSRLFRRETGSSISDYLNVRRVKQACRLLQTTKLSVERIGAEVGLPNAPYFIHLFKRIVGVTPLRYRNHT</sequence>
<accession>A0A9X4QT51</accession>
<dbReference type="SMART" id="SM00342">
    <property type="entry name" value="HTH_ARAC"/>
    <property type="match status" value="1"/>
</dbReference>
<feature type="region of interest" description="Disordered" evidence="4">
    <location>
        <begin position="1"/>
        <end position="27"/>
    </location>
</feature>
<evidence type="ECO:0000256" key="2">
    <source>
        <dbReference type="ARBA" id="ARBA00023125"/>
    </source>
</evidence>
<dbReference type="SUPFAM" id="SSF46689">
    <property type="entry name" value="Homeodomain-like"/>
    <property type="match status" value="2"/>
</dbReference>
<dbReference type="PROSITE" id="PS01124">
    <property type="entry name" value="HTH_ARAC_FAMILY_2"/>
    <property type="match status" value="1"/>
</dbReference>
<dbReference type="InterPro" id="IPR018060">
    <property type="entry name" value="HTH_AraC"/>
</dbReference>
<dbReference type="Pfam" id="PF12833">
    <property type="entry name" value="HTH_18"/>
    <property type="match status" value="1"/>
</dbReference>
<dbReference type="RefSeq" id="WP_277533126.1">
    <property type="nucleotide sequence ID" value="NZ_JAPDIA010000003.1"/>
</dbReference>
<keyword evidence="2" id="KW-0238">DNA-binding</keyword>
<reference evidence="6" key="1">
    <citation type="submission" date="2022-10" db="EMBL/GenBank/DDBJ databases">
        <title>Comparative genomic analysis of Cohnella hashimotonis sp. nov., isolated from the International Space Station.</title>
        <authorList>
            <person name="Simpson A."/>
            <person name="Venkateswaran K."/>
        </authorList>
    </citation>
    <scope>NUCLEOTIDE SEQUENCE</scope>
    <source>
        <strain evidence="6">DSM 28161</strain>
    </source>
</reference>
<keyword evidence="3" id="KW-0804">Transcription</keyword>
<dbReference type="GO" id="GO:0043565">
    <property type="term" value="F:sequence-specific DNA binding"/>
    <property type="evidence" value="ECO:0007669"/>
    <property type="project" value="InterPro"/>
</dbReference>
<dbReference type="InterPro" id="IPR018062">
    <property type="entry name" value="HTH_AraC-typ_CS"/>
</dbReference>
<dbReference type="PANTHER" id="PTHR43280:SF28">
    <property type="entry name" value="HTH-TYPE TRANSCRIPTIONAL ACTIVATOR RHAS"/>
    <property type="match status" value="1"/>
</dbReference>
<dbReference type="Proteomes" id="UP001153404">
    <property type="component" value="Unassembled WGS sequence"/>
</dbReference>
<evidence type="ECO:0000313" key="6">
    <source>
        <dbReference type="EMBL" id="MDG0809953.1"/>
    </source>
</evidence>
<dbReference type="InterPro" id="IPR009057">
    <property type="entry name" value="Homeodomain-like_sf"/>
</dbReference>
<dbReference type="GO" id="GO:0003700">
    <property type="term" value="F:DNA-binding transcription factor activity"/>
    <property type="evidence" value="ECO:0007669"/>
    <property type="project" value="InterPro"/>
</dbReference>
<evidence type="ECO:0000256" key="3">
    <source>
        <dbReference type="ARBA" id="ARBA00023163"/>
    </source>
</evidence>
<evidence type="ECO:0000259" key="5">
    <source>
        <dbReference type="PROSITE" id="PS01124"/>
    </source>
</evidence>
<gene>
    <name evidence="6" type="ORF">OMP40_11820</name>
</gene>
<dbReference type="PANTHER" id="PTHR43280">
    <property type="entry name" value="ARAC-FAMILY TRANSCRIPTIONAL REGULATOR"/>
    <property type="match status" value="1"/>
</dbReference>
<dbReference type="AlphaFoldDB" id="A0A9X4QT51"/>
<keyword evidence="1" id="KW-0805">Transcription regulation</keyword>
<name>A0A9X4QT51_9BACL</name>
<evidence type="ECO:0000313" key="7">
    <source>
        <dbReference type="Proteomes" id="UP001153404"/>
    </source>
</evidence>
<proteinExistence type="predicted"/>
<evidence type="ECO:0000256" key="4">
    <source>
        <dbReference type="SAM" id="MobiDB-lite"/>
    </source>
</evidence>
<evidence type="ECO:0000256" key="1">
    <source>
        <dbReference type="ARBA" id="ARBA00023015"/>
    </source>
</evidence>
<feature type="domain" description="HTH araC/xylS-type" evidence="5">
    <location>
        <begin position="31"/>
        <end position="129"/>
    </location>
</feature>